<keyword evidence="4" id="KW-0136">Cellulose degradation</keyword>
<dbReference type="Proteomes" id="UP000655443">
    <property type="component" value="Unassembled WGS sequence"/>
</dbReference>
<protein>
    <submittedName>
        <fullName evidence="12">Endoglucanase</fullName>
    </submittedName>
</protein>
<sequence length="521" mass="58210">MQPSWNLGNSLDAIPDETSWGNPPATKQLFDTIRAQGFRSVRIPVTWTDHQSSSAPYTIDSAFMSRVKQVVDWALSDGLYVVINVHHDSWQWISKMPADHDNVLARFNSSWTQIASTFKDEPRTLLFESVNEPQFDNATAQQKTQALDELNVSFQRIVRSSGGQNGQRLLVLPTQGCTPSHSLMDDLSATISKLHDPNVVATVHYYSYYPFSVNIANGTRYDDNAQKDLNDAFARMHDTFVAKGIPVYLGEYGLLSWPDQNHPDRIERGEALKYFEHVGYAARQAGVVTALWDPFAFLNRSTLQWRDQELFDLMKSSWTTRSGSTSFDRIFVPKSGSINDQSLTLNLNGLSFQGLWQGDSKLSEGSDYTVSSDQLTLKSAALTRLVGNRSYGDNATIEARFSAGLRWKIHVATYDTPQLSGNSANINSLTIPTQFRGDQLATMEAHYEDGGNAGPASWTAFQEFNTSFTPDYSGNTITLTNAFLSSVRDNSRVNITFYFYSGAKVTYHIYRSGTSIAAWAD</sequence>
<evidence type="ECO:0000256" key="7">
    <source>
        <dbReference type="ARBA" id="ARBA00023326"/>
    </source>
</evidence>
<dbReference type="InterPro" id="IPR001547">
    <property type="entry name" value="Glyco_hydro_5"/>
</dbReference>
<dbReference type="InterPro" id="IPR017853">
    <property type="entry name" value="GH"/>
</dbReference>
<dbReference type="InterPro" id="IPR050386">
    <property type="entry name" value="Glycosyl_hydrolase_5"/>
</dbReference>
<keyword evidence="6 8" id="KW-0326">Glycosidase</keyword>
<feature type="domain" description="Endoglucanase B carbohydrate binding" evidence="11">
    <location>
        <begin position="415"/>
        <end position="517"/>
    </location>
</feature>
<dbReference type="InterPro" id="IPR014756">
    <property type="entry name" value="Ig_E-set"/>
</dbReference>
<evidence type="ECO:0000259" key="11">
    <source>
        <dbReference type="Pfam" id="PF18448"/>
    </source>
</evidence>
<keyword evidence="5" id="KW-0119">Carbohydrate metabolism</keyword>
<dbReference type="RefSeq" id="WP_268252667.1">
    <property type="nucleotide sequence ID" value="NZ_BMVG01000018.1"/>
</dbReference>
<evidence type="ECO:0000256" key="6">
    <source>
        <dbReference type="ARBA" id="ARBA00023295"/>
    </source>
</evidence>
<dbReference type="Pfam" id="PF00150">
    <property type="entry name" value="Cellulase"/>
    <property type="match status" value="1"/>
</dbReference>
<keyword evidence="13" id="KW-1185">Reference proteome</keyword>
<comment type="caution">
    <text evidence="12">The sequence shown here is derived from an EMBL/GenBank/DDBJ whole genome shotgun (WGS) entry which is preliminary data.</text>
</comment>
<comment type="similarity">
    <text evidence="1 8">Belongs to the glycosyl hydrolase 5 (cellulase A) family.</text>
</comment>
<dbReference type="InterPro" id="IPR005102">
    <property type="entry name" value="Carbo-bd_X2"/>
</dbReference>
<dbReference type="Pfam" id="PF18448">
    <property type="entry name" value="CBM46"/>
    <property type="match status" value="1"/>
</dbReference>
<feature type="domain" description="Glycoside hydrolase family 5" evidence="9">
    <location>
        <begin position="17"/>
        <end position="293"/>
    </location>
</feature>
<feature type="domain" description="Carbohydrate binding X2" evidence="10">
    <location>
        <begin position="330"/>
        <end position="411"/>
    </location>
</feature>
<dbReference type="InterPro" id="IPR040946">
    <property type="entry name" value="CBM46"/>
</dbReference>
<evidence type="ECO:0000259" key="10">
    <source>
        <dbReference type="Pfam" id="PF03442"/>
    </source>
</evidence>
<dbReference type="GO" id="GO:0005576">
    <property type="term" value="C:extracellular region"/>
    <property type="evidence" value="ECO:0007669"/>
    <property type="project" value="TreeGrafter"/>
</dbReference>
<dbReference type="Gene3D" id="3.20.20.80">
    <property type="entry name" value="Glycosidases"/>
    <property type="match status" value="1"/>
</dbReference>
<reference evidence="12" key="1">
    <citation type="journal article" date="2014" name="Int. J. Syst. Evol. Microbiol.">
        <title>Complete genome sequence of Corynebacterium casei LMG S-19264T (=DSM 44701T), isolated from a smear-ripened cheese.</title>
        <authorList>
            <consortium name="US DOE Joint Genome Institute (JGI-PGF)"/>
            <person name="Walter F."/>
            <person name="Albersmeier A."/>
            <person name="Kalinowski J."/>
            <person name="Ruckert C."/>
        </authorList>
    </citation>
    <scope>NUCLEOTIDE SEQUENCE</scope>
    <source>
        <strain evidence="12">JCM 4714</strain>
    </source>
</reference>
<dbReference type="InterPro" id="IPR016282">
    <property type="entry name" value="Glyco_hydro_5_endoGlcnase_B"/>
</dbReference>
<keyword evidence="3 8" id="KW-0378">Hydrolase</keyword>
<evidence type="ECO:0000256" key="3">
    <source>
        <dbReference type="ARBA" id="ARBA00022801"/>
    </source>
</evidence>
<dbReference type="GO" id="GO:0008422">
    <property type="term" value="F:beta-glucosidase activity"/>
    <property type="evidence" value="ECO:0007669"/>
    <property type="project" value="TreeGrafter"/>
</dbReference>
<evidence type="ECO:0000313" key="12">
    <source>
        <dbReference type="EMBL" id="GHE09009.1"/>
    </source>
</evidence>
<keyword evidence="2" id="KW-0732">Signal</keyword>
<evidence type="ECO:0000256" key="2">
    <source>
        <dbReference type="ARBA" id="ARBA00022729"/>
    </source>
</evidence>
<evidence type="ECO:0000259" key="9">
    <source>
        <dbReference type="Pfam" id="PF00150"/>
    </source>
</evidence>
<dbReference type="Pfam" id="PF03442">
    <property type="entry name" value="CBM_X2"/>
    <property type="match status" value="1"/>
</dbReference>
<proteinExistence type="inferred from homology"/>
<dbReference type="GO" id="GO:0030245">
    <property type="term" value="P:cellulose catabolic process"/>
    <property type="evidence" value="ECO:0007669"/>
    <property type="project" value="UniProtKB-KW"/>
</dbReference>
<evidence type="ECO:0000256" key="4">
    <source>
        <dbReference type="ARBA" id="ARBA00023001"/>
    </source>
</evidence>
<evidence type="ECO:0000256" key="5">
    <source>
        <dbReference type="ARBA" id="ARBA00023277"/>
    </source>
</evidence>
<dbReference type="SUPFAM" id="SSF81296">
    <property type="entry name" value="E set domains"/>
    <property type="match status" value="1"/>
</dbReference>
<gene>
    <name evidence="12" type="ORF">GCM10010339_59880</name>
</gene>
<reference evidence="12" key="2">
    <citation type="submission" date="2020-09" db="EMBL/GenBank/DDBJ databases">
        <authorList>
            <person name="Sun Q."/>
            <person name="Ohkuma M."/>
        </authorList>
    </citation>
    <scope>NUCLEOTIDE SEQUENCE</scope>
    <source>
        <strain evidence="12">JCM 4714</strain>
    </source>
</reference>
<evidence type="ECO:0000313" key="13">
    <source>
        <dbReference type="Proteomes" id="UP000655443"/>
    </source>
</evidence>
<dbReference type="InterPro" id="IPR013783">
    <property type="entry name" value="Ig-like_fold"/>
</dbReference>
<evidence type="ECO:0000256" key="1">
    <source>
        <dbReference type="ARBA" id="ARBA00005641"/>
    </source>
</evidence>
<organism evidence="12 13">
    <name type="scientific">Streptomyces alanosinicus</name>
    <dbReference type="NCBI Taxonomy" id="68171"/>
    <lineage>
        <taxon>Bacteria</taxon>
        <taxon>Bacillati</taxon>
        <taxon>Actinomycetota</taxon>
        <taxon>Actinomycetes</taxon>
        <taxon>Kitasatosporales</taxon>
        <taxon>Streptomycetaceae</taxon>
        <taxon>Streptomyces</taxon>
    </lineage>
</organism>
<dbReference type="PANTHER" id="PTHR31297">
    <property type="entry name" value="GLUCAN ENDO-1,6-BETA-GLUCOSIDASE B"/>
    <property type="match status" value="1"/>
</dbReference>
<dbReference type="SUPFAM" id="SSF51445">
    <property type="entry name" value="(Trans)glycosidases"/>
    <property type="match status" value="1"/>
</dbReference>
<name>A0A918YMZ8_9ACTN</name>
<evidence type="ECO:0000256" key="8">
    <source>
        <dbReference type="RuleBase" id="RU361153"/>
    </source>
</evidence>
<accession>A0A918YMZ8</accession>
<dbReference type="PIRSF" id="PIRSF001043">
    <property type="entry name" value="Endoglucanase_B"/>
    <property type="match status" value="1"/>
</dbReference>
<dbReference type="Gene3D" id="2.60.40.10">
    <property type="entry name" value="Immunoglobulins"/>
    <property type="match status" value="2"/>
</dbReference>
<dbReference type="GO" id="GO:0009986">
    <property type="term" value="C:cell surface"/>
    <property type="evidence" value="ECO:0007669"/>
    <property type="project" value="TreeGrafter"/>
</dbReference>
<dbReference type="AlphaFoldDB" id="A0A918YMZ8"/>
<dbReference type="EMBL" id="BMVG01000018">
    <property type="protein sequence ID" value="GHE09009.1"/>
    <property type="molecule type" value="Genomic_DNA"/>
</dbReference>
<dbReference type="PANTHER" id="PTHR31297:SF41">
    <property type="entry name" value="ENDOGLUCANASE, PUTATIVE (AFU_ORTHOLOGUE AFUA_5G01830)-RELATED"/>
    <property type="match status" value="1"/>
</dbReference>
<keyword evidence="7" id="KW-0624">Polysaccharide degradation</keyword>